<evidence type="ECO:0000313" key="4">
    <source>
        <dbReference type="Proteomes" id="UP001155240"/>
    </source>
</evidence>
<dbReference type="InterPro" id="IPR039420">
    <property type="entry name" value="WalR-like"/>
</dbReference>
<dbReference type="GO" id="GO:0003677">
    <property type="term" value="F:DNA binding"/>
    <property type="evidence" value="ECO:0007669"/>
    <property type="project" value="UniProtKB-KW"/>
</dbReference>
<dbReference type="Proteomes" id="UP001155240">
    <property type="component" value="Unassembled WGS sequence"/>
</dbReference>
<evidence type="ECO:0000259" key="2">
    <source>
        <dbReference type="PROSITE" id="PS50043"/>
    </source>
</evidence>
<feature type="domain" description="HTH luxR-type" evidence="2">
    <location>
        <begin position="429"/>
        <end position="494"/>
    </location>
</feature>
<dbReference type="InterPro" id="IPR036388">
    <property type="entry name" value="WH-like_DNA-bd_sf"/>
</dbReference>
<dbReference type="InterPro" id="IPR000792">
    <property type="entry name" value="Tscrpt_reg_LuxR_C"/>
</dbReference>
<dbReference type="PROSITE" id="PS50043">
    <property type="entry name" value="HTH_LUXR_2"/>
    <property type="match status" value="1"/>
</dbReference>
<protein>
    <submittedName>
        <fullName evidence="3">Helix-turn-helix transcriptional regulator</fullName>
    </submittedName>
</protein>
<proteinExistence type="predicted"/>
<dbReference type="CDD" id="cd06170">
    <property type="entry name" value="LuxR_C_like"/>
    <property type="match status" value="1"/>
</dbReference>
<accession>A0A9X2DY72</accession>
<dbReference type="PANTHER" id="PTHR43214">
    <property type="entry name" value="TWO-COMPONENT RESPONSE REGULATOR"/>
    <property type="match status" value="1"/>
</dbReference>
<dbReference type="SMART" id="SM00421">
    <property type="entry name" value="HTH_LUXR"/>
    <property type="match status" value="1"/>
</dbReference>
<evidence type="ECO:0000256" key="1">
    <source>
        <dbReference type="ARBA" id="ARBA00023125"/>
    </source>
</evidence>
<dbReference type="SUPFAM" id="SSF46894">
    <property type="entry name" value="C-terminal effector domain of the bipartite response regulators"/>
    <property type="match status" value="1"/>
</dbReference>
<sequence length="500" mass="52673">MTAATSGARLARAVGAGDWTAVQEVLRSSWTHLVQSEPAGLLDALERMPEEVMDRSPRLRIAMVQLGRALHGDAWIDPAPGRRPLPLPMGPADRISVWAARGSAARATGRLDEAFRLMESGQDLLRSLSPIEEASLSAGLPDILQEWALTCEQDSRLEDALALHLSAHEWAAVIGHRAMTAATAGSAAYLHAVAGRNGSAAAWLARIPDTEGILRAPGSDAARVLAEALLRIDHLDPEGAVSLLDGLDGAAAGERGPAVDFVRAFAAAGRPFSSHVVRRRVDATLAAAGPRSGRGRSDLLRAIHAFTGGPSEAGPIDDARPIDDSVPLVARIAAATEALAANLRGDESTARRLAGPLLDSGESPRVLITALLASWAHPTRTLEEAAALAHAHSSFGVLGLLPADRRRRVADELASLGDHDVARILRDSEAPRAPDLSPAHREIAFSAAQGATLPDIAEERGVSVNTVKTQLRTVYRRLGVRSRSELAAALDGVRAPRSEA</sequence>
<organism evidence="3 4">
    <name type="scientific">Rathayibacter rubneri</name>
    <dbReference type="NCBI Taxonomy" id="2950106"/>
    <lineage>
        <taxon>Bacteria</taxon>
        <taxon>Bacillati</taxon>
        <taxon>Actinomycetota</taxon>
        <taxon>Actinomycetes</taxon>
        <taxon>Micrococcales</taxon>
        <taxon>Microbacteriaceae</taxon>
        <taxon>Rathayibacter</taxon>
    </lineage>
</organism>
<dbReference type="RefSeq" id="WP_251945578.1">
    <property type="nucleotide sequence ID" value="NZ_JAMRYM010000038.1"/>
</dbReference>
<dbReference type="AlphaFoldDB" id="A0A9X2DY72"/>
<keyword evidence="4" id="KW-1185">Reference proteome</keyword>
<comment type="caution">
    <text evidence="3">The sequence shown here is derived from an EMBL/GenBank/DDBJ whole genome shotgun (WGS) entry which is preliminary data.</text>
</comment>
<dbReference type="EMBL" id="JAMRYM010000038">
    <property type="protein sequence ID" value="MCM6762818.1"/>
    <property type="molecule type" value="Genomic_DNA"/>
</dbReference>
<keyword evidence="1" id="KW-0238">DNA-binding</keyword>
<dbReference type="Gene3D" id="1.10.10.10">
    <property type="entry name" value="Winged helix-like DNA-binding domain superfamily/Winged helix DNA-binding domain"/>
    <property type="match status" value="1"/>
</dbReference>
<dbReference type="InterPro" id="IPR016032">
    <property type="entry name" value="Sig_transdc_resp-reg_C-effctor"/>
</dbReference>
<name>A0A9X2DY72_9MICO</name>
<gene>
    <name evidence="3" type="ORF">NB037_10360</name>
</gene>
<evidence type="ECO:0000313" key="3">
    <source>
        <dbReference type="EMBL" id="MCM6762818.1"/>
    </source>
</evidence>
<dbReference type="Pfam" id="PF00196">
    <property type="entry name" value="GerE"/>
    <property type="match status" value="1"/>
</dbReference>
<reference evidence="3" key="1">
    <citation type="submission" date="2022-06" db="EMBL/GenBank/DDBJ databases">
        <title>Whole genome shotgun sequencing (WGS) of Rathayibacter sp. ZW T2_19, isolated from stored onions (Allium cepa).</title>
        <authorList>
            <person name="Stoll D.A."/>
            <person name="Huch M."/>
        </authorList>
    </citation>
    <scope>NUCLEOTIDE SEQUENCE</scope>
    <source>
        <strain evidence="3">ZW T2_19</strain>
    </source>
</reference>
<dbReference type="GO" id="GO:0006355">
    <property type="term" value="P:regulation of DNA-templated transcription"/>
    <property type="evidence" value="ECO:0007669"/>
    <property type="project" value="InterPro"/>
</dbReference>
<dbReference type="PANTHER" id="PTHR43214:SF42">
    <property type="entry name" value="TRANSCRIPTIONAL REGULATORY PROTEIN DESR"/>
    <property type="match status" value="1"/>
</dbReference>